<proteinExistence type="inferred from homology"/>
<sequence length="111" mass="12907">MFKVLPLLALTMALALSPDAFSQEAAKSQNFSWLQFNLYKGFDNKNPFDQQDDTYIEMEFGGRSGFLDFYGFFDVFDIFDSKDSDFHDSDNLFLKTFPRFSINHIVQKDLS</sequence>
<dbReference type="STRING" id="1069642.Bdt_0635"/>
<reference evidence="3 4" key="1">
    <citation type="journal article" date="2012" name="BMC Genomics">
        <title>Genome analysis of a simultaneously predatory and prey-independent, novel Bdellovibrio bacteriovorus from the River Tiber, supports in silico predictions of both ancient and recent lateral gene transfer from diverse bacteria.</title>
        <authorList>
            <person name="Hobley L."/>
            <person name="Lerner T.R."/>
            <person name="Williams L.E."/>
            <person name="Lambert C."/>
            <person name="Till R."/>
            <person name="Milner D.S."/>
            <person name="Basford S.M."/>
            <person name="Capeness M.J."/>
            <person name="Fenton A.K."/>
            <person name="Atterbury R.J."/>
            <person name="Harris M.A."/>
            <person name="Sockett R.E."/>
        </authorList>
    </citation>
    <scope>NUCLEOTIDE SEQUENCE [LARGE SCALE GENOMIC DNA]</scope>
    <source>
        <strain evidence="3 4">Tiberius</strain>
    </source>
</reference>
<evidence type="ECO:0000256" key="1">
    <source>
        <dbReference type="ARBA" id="ARBA00008728"/>
    </source>
</evidence>
<gene>
    <name evidence="3" type="ORF">Bdt_0635</name>
</gene>
<accession>K7YRV7</accession>
<evidence type="ECO:0000313" key="3">
    <source>
        <dbReference type="EMBL" id="AFY00343.1"/>
    </source>
</evidence>
<protein>
    <submittedName>
        <fullName evidence="3">Nucleoside-specific channel-forming protein tsx</fullName>
    </submittedName>
</protein>
<dbReference type="PATRIC" id="fig|1069642.3.peg.628"/>
<feature type="signal peptide" evidence="2">
    <location>
        <begin position="1"/>
        <end position="22"/>
    </location>
</feature>
<dbReference type="AlphaFoldDB" id="K7YRV7"/>
<organism evidence="3 4">
    <name type="scientific">Bdellovibrio bacteriovorus str. Tiberius</name>
    <dbReference type="NCBI Taxonomy" id="1069642"/>
    <lineage>
        <taxon>Bacteria</taxon>
        <taxon>Pseudomonadati</taxon>
        <taxon>Bdellovibrionota</taxon>
        <taxon>Bdellovibrionia</taxon>
        <taxon>Bdellovibrionales</taxon>
        <taxon>Pseudobdellovibrionaceae</taxon>
        <taxon>Bdellovibrio</taxon>
    </lineage>
</organism>
<name>K7YRV7_BDEBC</name>
<dbReference type="GO" id="GO:0009279">
    <property type="term" value="C:cell outer membrane"/>
    <property type="evidence" value="ECO:0007669"/>
    <property type="project" value="InterPro"/>
</dbReference>
<dbReference type="HOGENOM" id="CLU_2153387_0_0_7"/>
<keyword evidence="2" id="KW-0732">Signal</keyword>
<dbReference type="InterPro" id="IPR036777">
    <property type="entry name" value="Channel_Tsx-like_sf"/>
</dbReference>
<dbReference type="SUPFAM" id="SSF111364">
    <property type="entry name" value="Tsx-like channel"/>
    <property type="match status" value="1"/>
</dbReference>
<evidence type="ECO:0000313" key="4">
    <source>
        <dbReference type="Proteomes" id="UP000010074"/>
    </source>
</evidence>
<dbReference type="EMBL" id="CP002930">
    <property type="protein sequence ID" value="AFY00343.1"/>
    <property type="molecule type" value="Genomic_DNA"/>
</dbReference>
<evidence type="ECO:0000256" key="2">
    <source>
        <dbReference type="SAM" id="SignalP"/>
    </source>
</evidence>
<dbReference type="KEGG" id="bbat:Bdt_0635"/>
<dbReference type="InterPro" id="IPR018013">
    <property type="entry name" value="Channel_Tsx-like"/>
</dbReference>
<comment type="similarity">
    <text evidence="1">Belongs to the nucleoside-specific channel-forming outer membrane porin (Tsx) (TC 1.B.10) family.</text>
</comment>
<dbReference type="Gene3D" id="2.40.230.20">
    <property type="entry name" value="Nucleoside-specific channel-forming protein, Tsx-like"/>
    <property type="match status" value="1"/>
</dbReference>
<feature type="chain" id="PRO_5003915622" evidence="2">
    <location>
        <begin position="23"/>
        <end position="111"/>
    </location>
</feature>
<dbReference type="Proteomes" id="UP000010074">
    <property type="component" value="Chromosome"/>
</dbReference>
<dbReference type="Pfam" id="PF03502">
    <property type="entry name" value="Channel_Tsx"/>
    <property type="match status" value="1"/>
</dbReference>